<organism evidence="4 5">
    <name type="scientific">Toxocara canis</name>
    <name type="common">Canine roundworm</name>
    <dbReference type="NCBI Taxonomy" id="6265"/>
    <lineage>
        <taxon>Eukaryota</taxon>
        <taxon>Metazoa</taxon>
        <taxon>Ecdysozoa</taxon>
        <taxon>Nematoda</taxon>
        <taxon>Chromadorea</taxon>
        <taxon>Rhabditida</taxon>
        <taxon>Spirurina</taxon>
        <taxon>Ascaridomorpha</taxon>
        <taxon>Ascaridoidea</taxon>
        <taxon>Toxocaridae</taxon>
        <taxon>Toxocara</taxon>
    </lineage>
</organism>
<protein>
    <submittedName>
        <fullName evidence="5">Glucose-induced degradation protein 4-like protein</fullName>
    </submittedName>
</protein>
<dbReference type="InterPro" id="IPR018618">
    <property type="entry name" value="GID4/10-like"/>
</dbReference>
<dbReference type="GO" id="GO:0005773">
    <property type="term" value="C:vacuole"/>
    <property type="evidence" value="ECO:0007669"/>
    <property type="project" value="GOC"/>
</dbReference>
<dbReference type="GO" id="GO:0043161">
    <property type="term" value="P:proteasome-mediated ubiquitin-dependent protein catabolic process"/>
    <property type="evidence" value="ECO:0007669"/>
    <property type="project" value="TreeGrafter"/>
</dbReference>
<accession>A0A183VBY6</accession>
<dbReference type="PANTHER" id="PTHR14534:SF3">
    <property type="entry name" value="GID COMPLEX SUBUNIT 4 HOMOLOG"/>
    <property type="match status" value="1"/>
</dbReference>
<keyword evidence="4" id="KW-1185">Reference proteome</keyword>
<reference evidence="5" key="1">
    <citation type="submission" date="2016-06" db="UniProtKB">
        <authorList>
            <consortium name="WormBaseParasite"/>
        </authorList>
    </citation>
    <scope>IDENTIFICATION</scope>
</reference>
<gene>
    <name evidence="3" type="ORF">TCNE_LOCUS18256</name>
</gene>
<dbReference type="AlphaFoldDB" id="A0A183VBY6"/>
<evidence type="ECO:0000313" key="5">
    <source>
        <dbReference type="WBParaSite" id="TCNE_0001826001-mRNA-1"/>
    </source>
</evidence>
<evidence type="ECO:0000313" key="3">
    <source>
        <dbReference type="EMBL" id="VDM49577.1"/>
    </source>
</evidence>
<comment type="similarity">
    <text evidence="1">Belongs to the GID4/VID24 family.</text>
</comment>
<dbReference type="PANTHER" id="PTHR14534">
    <property type="entry name" value="VACUOLAR IMPORT AND DEGRADATION PROTEIN 24"/>
    <property type="match status" value="1"/>
</dbReference>
<dbReference type="WBParaSite" id="TCNE_0001826001-mRNA-1">
    <property type="protein sequence ID" value="TCNE_0001826001-mRNA-1"/>
    <property type="gene ID" value="TCNE_0001826001"/>
</dbReference>
<name>A0A183VBY6_TOXCA</name>
<sequence>MEERESGSAASGGEELSGFGEGDDHGFIRRMIESMVDAERDLDVLFFDGPERRDDEDKPEMEENIVQEEIEWRRRADEIGGGVRVGTADVILRDVGREAAIQRGLLAARVFHDDSILMDSSLLRSVRSRGLAFTRSSPQPTPHESRYREDESDPASSSSSLCVPPDGYISSRKSVLEEIKNGRLMFAPTPSAQIYDPPLPLGRPPNSLPRGYLFCGARFRGVQRSRNHRFDVEVVIQDVDLADARLCGTLHTKGLTAQLQELTTFFQGEIISEKHSFLTNKWDADVEADLNHWQKFTGLKEKYGNAIMSNSFDYSKLLDDSVMYMRWKEHYLVDENSSRDVTGASFAGFYYIAMDELKGEITGFYYHRQSEMYQLLSLKHVDSTVFDGAEFR</sequence>
<evidence type="ECO:0000313" key="4">
    <source>
        <dbReference type="Proteomes" id="UP000050794"/>
    </source>
</evidence>
<reference evidence="3 4" key="2">
    <citation type="submission" date="2018-11" db="EMBL/GenBank/DDBJ databases">
        <authorList>
            <consortium name="Pathogen Informatics"/>
        </authorList>
    </citation>
    <scope>NUCLEOTIDE SEQUENCE [LARGE SCALE GENOMIC DNA]</scope>
</reference>
<dbReference type="GO" id="GO:0045721">
    <property type="term" value="P:negative regulation of gluconeogenesis"/>
    <property type="evidence" value="ECO:0007669"/>
    <property type="project" value="TreeGrafter"/>
</dbReference>
<proteinExistence type="inferred from homology"/>
<evidence type="ECO:0000256" key="2">
    <source>
        <dbReference type="SAM" id="MobiDB-lite"/>
    </source>
</evidence>
<dbReference type="GO" id="GO:0007039">
    <property type="term" value="P:protein catabolic process in the vacuole"/>
    <property type="evidence" value="ECO:0007669"/>
    <property type="project" value="TreeGrafter"/>
</dbReference>
<dbReference type="Pfam" id="PF09783">
    <property type="entry name" value="Vac_ImportDeg"/>
    <property type="match status" value="1"/>
</dbReference>
<feature type="region of interest" description="Disordered" evidence="2">
    <location>
        <begin position="1"/>
        <end position="24"/>
    </location>
</feature>
<dbReference type="GO" id="GO:0006623">
    <property type="term" value="P:protein targeting to vacuole"/>
    <property type="evidence" value="ECO:0007669"/>
    <property type="project" value="TreeGrafter"/>
</dbReference>
<evidence type="ECO:0000256" key="1">
    <source>
        <dbReference type="ARBA" id="ARBA00061469"/>
    </source>
</evidence>
<dbReference type="Proteomes" id="UP000050794">
    <property type="component" value="Unassembled WGS sequence"/>
</dbReference>
<feature type="compositionally biased region" description="Low complexity" evidence="2">
    <location>
        <begin position="7"/>
        <end position="18"/>
    </location>
</feature>
<dbReference type="EMBL" id="UYWY01025305">
    <property type="protein sequence ID" value="VDM49577.1"/>
    <property type="molecule type" value="Genomic_DNA"/>
</dbReference>
<feature type="region of interest" description="Disordered" evidence="2">
    <location>
        <begin position="131"/>
        <end position="165"/>
    </location>
</feature>
<dbReference type="GO" id="GO:0034657">
    <property type="term" value="C:GID complex"/>
    <property type="evidence" value="ECO:0007669"/>
    <property type="project" value="TreeGrafter"/>
</dbReference>